<dbReference type="SUPFAM" id="SSF82185">
    <property type="entry name" value="Histone H3 K4-specific methyltransferase SET7/9 N-terminal domain"/>
    <property type="match status" value="2"/>
</dbReference>
<evidence type="ECO:0000313" key="5">
    <source>
        <dbReference type="Proteomes" id="UP000038009"/>
    </source>
</evidence>
<feature type="region of interest" description="Disordered" evidence="3">
    <location>
        <begin position="82"/>
        <end position="163"/>
    </location>
</feature>
<organism evidence="4 5">
    <name type="scientific">Leptomonas seymouri</name>
    <dbReference type="NCBI Taxonomy" id="5684"/>
    <lineage>
        <taxon>Eukaryota</taxon>
        <taxon>Discoba</taxon>
        <taxon>Euglenozoa</taxon>
        <taxon>Kinetoplastea</taxon>
        <taxon>Metakinetoplastina</taxon>
        <taxon>Trypanosomatida</taxon>
        <taxon>Trypanosomatidae</taxon>
        <taxon>Leishmaniinae</taxon>
        <taxon>Leptomonas</taxon>
    </lineage>
</organism>
<dbReference type="AlphaFoldDB" id="A0A0N0P7V3"/>
<keyword evidence="1" id="KW-0677">Repeat</keyword>
<evidence type="ECO:0000313" key="4">
    <source>
        <dbReference type="EMBL" id="KPI88797.1"/>
    </source>
</evidence>
<feature type="compositionally biased region" description="Low complexity" evidence="3">
    <location>
        <begin position="153"/>
        <end position="163"/>
    </location>
</feature>
<dbReference type="OMA" id="GPTTYVH"/>
<dbReference type="InterPro" id="IPR003409">
    <property type="entry name" value="MORN"/>
</dbReference>
<dbReference type="GO" id="GO:0005829">
    <property type="term" value="C:cytosol"/>
    <property type="evidence" value="ECO:0007669"/>
    <property type="project" value="TreeGrafter"/>
</dbReference>
<evidence type="ECO:0000256" key="3">
    <source>
        <dbReference type="SAM" id="MobiDB-lite"/>
    </source>
</evidence>
<feature type="compositionally biased region" description="Polar residues" evidence="3">
    <location>
        <begin position="228"/>
        <end position="238"/>
    </location>
</feature>
<feature type="compositionally biased region" description="Gly residues" evidence="3">
    <location>
        <begin position="596"/>
        <end position="607"/>
    </location>
</feature>
<evidence type="ECO:0008006" key="6">
    <source>
        <dbReference type="Google" id="ProtNLM"/>
    </source>
</evidence>
<feature type="compositionally biased region" description="Low complexity" evidence="3">
    <location>
        <begin position="262"/>
        <end position="277"/>
    </location>
</feature>
<dbReference type="OrthoDB" id="270720at2759"/>
<feature type="compositionally biased region" description="Polar residues" evidence="3">
    <location>
        <begin position="360"/>
        <end position="373"/>
    </location>
</feature>
<dbReference type="PANTHER" id="PTHR43215">
    <property type="entry name" value="RADIAL SPOKE HEAD 1 HOMOLOG"/>
    <property type="match status" value="1"/>
</dbReference>
<reference evidence="4 5" key="1">
    <citation type="journal article" date="2015" name="PLoS Pathog.">
        <title>Leptomonas seymouri: Adaptations to the Dixenous Life Cycle Analyzed by Genome Sequencing, Transcriptome Profiling and Co-infection with Leishmania donovani.</title>
        <authorList>
            <person name="Kraeva N."/>
            <person name="Butenko A."/>
            <person name="Hlavacova J."/>
            <person name="Kostygov A."/>
            <person name="Myskova J."/>
            <person name="Grybchuk D."/>
            <person name="Lestinova T."/>
            <person name="Votypka J."/>
            <person name="Volf P."/>
            <person name="Opperdoes F."/>
            <person name="Flegontov P."/>
            <person name="Lukes J."/>
            <person name="Yurchenko V."/>
        </authorList>
    </citation>
    <scope>NUCLEOTIDE SEQUENCE [LARGE SCALE GENOMIC DNA]</scope>
    <source>
        <strain evidence="4 5">ATCC 30220</strain>
    </source>
</reference>
<feature type="compositionally biased region" description="Basic and acidic residues" evidence="3">
    <location>
        <begin position="102"/>
        <end position="112"/>
    </location>
</feature>
<evidence type="ECO:0000256" key="1">
    <source>
        <dbReference type="ARBA" id="ARBA00022737"/>
    </source>
</evidence>
<feature type="region of interest" description="Disordered" evidence="3">
    <location>
        <begin position="838"/>
        <end position="884"/>
    </location>
</feature>
<gene>
    <name evidence="4" type="ORF">ABL78_2112</name>
</gene>
<dbReference type="PANTHER" id="PTHR43215:SF14">
    <property type="entry name" value="RADIAL SPOKE HEAD 1 HOMOLOG"/>
    <property type="match status" value="1"/>
</dbReference>
<dbReference type="Pfam" id="PF02493">
    <property type="entry name" value="MORN"/>
    <property type="match status" value="4"/>
</dbReference>
<sequence>MSGVPAKILVGPTTYVHFQRKHKDYYAPSFLTTPDLPDPHQSPHVWRYTVSPDHNNTVFFYNAPQQRSVWVLPVVHPDGRTEELGEGEVMQAIRETPPYAPSERRRTSEKNRVTTAAPEGKSEARNRSAGSERPAEQGETGEAGADSAGNHSATPTHTKPATPAVVPFAEPASAGLGAEAQEPAPSAASPSGSVSRDRVQAAVLRAQQANPITISIRADESVAVGSDANHSAPSTSLRQRLAAWRAKRHQSPSEPRESGADPASTPVVVAPNTAAAPQEDAQQHQQGMVPSPKAGAVDPLLTVALSMTAPSTTTVETAATASPSPHSVPVTPPKLAASAADAPQLVLSASLATSHDKATPLSSSSKDQYANSNERVRPLRSAARTSSVPSPTDAANSPSFPVGHVDAATRQRRMQEAELAKAAALLHREKINAIEQERAALECRRRALAVELQEAAERARMIEVRSVTEKKLVETQQRLNEERRRRLEVLAESAAAEARVSGVNQYVAKHKRVEEEAVAAVADSFSYAARIAEQLAASAPRPEEVTSALRKKTPPVKISAETAAVHSATSREQHIGQGSQRAPAHASPSRIVGCNTPGGAGSQGGGAKASAGGTPEGPVPARTRERICYGAPFVYDGEVVTYQPARTFMSKQQASLNSKSRQRGGELDGGGLLCSALSPGVPALLAAKRDGAGTQYYDASRQHFFTGEWRNDVREGAGVLSLPHSAVQGHWQRDQLAGSAVVQTKHAKANAVFSTVSSVVPSASSRTTQAEGTADSTTTPNDALTHHLALTGNAVVELDNKALFVGSLKDGRVGAPYVLQLGEGDYIEWLGASKSTSAGRAAGEGRKRQLTAPVSTQHSDARSSSSVCPKGRLSSPLSRSGNAAGSGECRLRFHNGDTYVGHVRHFQLHGMGYYRFDADGQSYTGAFQHGLPHGEGLLIFANGDLYKGQFAKGLFDGTGTYSCKARGYVYEGGWVAGSMSGEGTLSYANGDVWKGTFRDNTRVSGAYTVVA</sequence>
<feature type="region of interest" description="Disordered" evidence="3">
    <location>
        <begin position="536"/>
        <end position="621"/>
    </location>
</feature>
<keyword evidence="2" id="KW-0175">Coiled coil</keyword>
<keyword evidence="5" id="KW-1185">Reference proteome</keyword>
<feature type="compositionally biased region" description="Low complexity" evidence="3">
    <location>
        <begin position="314"/>
        <end position="329"/>
    </location>
</feature>
<feature type="region of interest" description="Disordered" evidence="3">
    <location>
        <begin position="314"/>
        <end position="336"/>
    </location>
</feature>
<feature type="coiled-coil region" evidence="2">
    <location>
        <begin position="424"/>
        <end position="492"/>
    </location>
</feature>
<feature type="compositionally biased region" description="Polar residues" evidence="3">
    <location>
        <begin position="766"/>
        <end position="781"/>
    </location>
</feature>
<feature type="compositionally biased region" description="Polar residues" evidence="3">
    <location>
        <begin position="383"/>
        <end position="399"/>
    </location>
</feature>
<dbReference type="VEuPathDB" id="TriTrypDB:Lsey_0040_0230"/>
<evidence type="ECO:0000256" key="2">
    <source>
        <dbReference type="SAM" id="Coils"/>
    </source>
</evidence>
<accession>A0A0N0P7V3</accession>
<comment type="caution">
    <text evidence="4">The sequence shown here is derived from an EMBL/GenBank/DDBJ whole genome shotgun (WGS) entry which is preliminary data.</text>
</comment>
<protein>
    <recommendedName>
        <fullName evidence="6">WW domain-containing protein</fullName>
    </recommendedName>
</protein>
<feature type="region of interest" description="Disordered" evidence="3">
    <location>
        <begin position="355"/>
        <end position="403"/>
    </location>
</feature>
<feature type="region of interest" description="Disordered" evidence="3">
    <location>
        <begin position="762"/>
        <end position="781"/>
    </location>
</feature>
<feature type="compositionally biased region" description="Polar residues" evidence="3">
    <location>
        <begin position="852"/>
        <end position="867"/>
    </location>
</feature>
<dbReference type="Proteomes" id="UP000038009">
    <property type="component" value="Unassembled WGS sequence"/>
</dbReference>
<dbReference type="SMART" id="SM00698">
    <property type="entry name" value="MORN"/>
    <property type="match status" value="4"/>
</dbReference>
<feature type="region of interest" description="Disordered" evidence="3">
    <location>
        <begin position="225"/>
        <end position="295"/>
    </location>
</feature>
<name>A0A0N0P7V3_LEPSE</name>
<dbReference type="EMBL" id="LJSK01000040">
    <property type="protein sequence ID" value="KPI88797.1"/>
    <property type="molecule type" value="Genomic_DNA"/>
</dbReference>
<proteinExistence type="predicted"/>
<dbReference type="Gene3D" id="2.20.110.10">
    <property type="entry name" value="Histone H3 K4-specific methyltransferase SET7/9 N-terminal domain"/>
    <property type="match status" value="2"/>
</dbReference>